<reference evidence="3" key="1">
    <citation type="journal article" date="2014" name="Int. J. Syst. Evol. Microbiol.">
        <title>Complete genome of a new Firmicutes species belonging to the dominant human colonic microbiota ('Ruminococcus bicirculans') reveals two chromosomes and a selective capacity to utilize plant glucans.</title>
        <authorList>
            <consortium name="NISC Comparative Sequencing Program"/>
            <person name="Wegmann U."/>
            <person name="Louis P."/>
            <person name="Goesmann A."/>
            <person name="Henrissat B."/>
            <person name="Duncan S.H."/>
            <person name="Flint H.J."/>
        </authorList>
    </citation>
    <scope>NUCLEOTIDE SEQUENCE</scope>
    <source>
        <strain evidence="3">CGMCC 1.8884</strain>
    </source>
</reference>
<dbReference type="Pfam" id="PF00717">
    <property type="entry name" value="Peptidase_S24"/>
    <property type="match status" value="1"/>
</dbReference>
<evidence type="ECO:0000313" key="5">
    <source>
        <dbReference type="Proteomes" id="UP000652720"/>
    </source>
</evidence>
<gene>
    <name evidence="3" type="ORF">GCM10008021_03120</name>
    <name evidence="2" type="ORF">GCM10010914_06450</name>
</gene>
<comment type="caution">
    <text evidence="2">The sequence shown here is derived from an EMBL/GenBank/DDBJ whole genome shotgun (WGS) entry which is preliminary data.</text>
</comment>
<organism evidence="2 5">
    <name type="scientific">Deinococcus wulumuqiensis</name>
    <dbReference type="NCBI Taxonomy" id="980427"/>
    <lineage>
        <taxon>Bacteria</taxon>
        <taxon>Thermotogati</taxon>
        <taxon>Deinococcota</taxon>
        <taxon>Deinococci</taxon>
        <taxon>Deinococcales</taxon>
        <taxon>Deinococcaceae</taxon>
        <taxon>Deinococcus</taxon>
    </lineage>
</organism>
<reference evidence="2" key="2">
    <citation type="journal article" date="2014" name="Int. J. Syst. Evol. Microbiol.">
        <title>Complete genome sequence of Corynebacterium casei LMG S-19264T (=DSM 44701T), isolated from a smear-ripened cheese.</title>
        <authorList>
            <consortium name="US DOE Joint Genome Institute (JGI-PGF)"/>
            <person name="Walter F."/>
            <person name="Albersmeier A."/>
            <person name="Kalinowski J."/>
            <person name="Ruckert C."/>
        </authorList>
    </citation>
    <scope>NUCLEOTIDE SEQUENCE</scope>
    <source>
        <strain evidence="2">CGMCC 1.8885</strain>
    </source>
</reference>
<dbReference type="EMBL" id="BMLZ01000003">
    <property type="protein sequence ID" value="GGP28661.1"/>
    <property type="molecule type" value="Genomic_DNA"/>
</dbReference>
<dbReference type="GeneID" id="59164613"/>
<sequence>MFQTYFLRKRPLPRTAPICGYVSAGRPLEAEPFLARRRMPIPVQLRRFGMAVFRVTGDSMTREDGSGLVDGGWVLVDTRDPLTHDGHLGAFQLDDGTMVTKRYGLHKGRPSMHSDNPAYEPLPLSAGIRRLGRVYAYSTDGRTWEKVGWKGWN</sequence>
<dbReference type="SUPFAM" id="SSF51306">
    <property type="entry name" value="LexA/Signal peptidase"/>
    <property type="match status" value="1"/>
</dbReference>
<evidence type="ECO:0000259" key="1">
    <source>
        <dbReference type="Pfam" id="PF00717"/>
    </source>
</evidence>
<feature type="domain" description="Peptidase S24/S26A/S26B/S26C" evidence="1">
    <location>
        <begin position="17"/>
        <end position="134"/>
    </location>
</feature>
<dbReference type="InterPro" id="IPR015927">
    <property type="entry name" value="Peptidase_S24_S26A/B/C"/>
</dbReference>
<accession>A0AAV4K288</accession>
<dbReference type="CDD" id="cd06529">
    <property type="entry name" value="S24_LexA-like"/>
    <property type="match status" value="1"/>
</dbReference>
<dbReference type="InterPro" id="IPR036286">
    <property type="entry name" value="LexA/Signal_pep-like_sf"/>
</dbReference>
<dbReference type="RefSeq" id="WP_017869238.1">
    <property type="nucleotide sequence ID" value="NZ_BMLZ01000003.1"/>
</dbReference>
<dbReference type="Proteomes" id="UP000630135">
    <property type="component" value="Unassembled WGS sequence"/>
</dbReference>
<dbReference type="Proteomes" id="UP000652720">
    <property type="component" value="Unassembled WGS sequence"/>
</dbReference>
<reference evidence="2" key="4">
    <citation type="submission" date="2023-08" db="EMBL/GenBank/DDBJ databases">
        <authorList>
            <person name="Sun Q."/>
            <person name="Zhou Y."/>
        </authorList>
    </citation>
    <scope>NUCLEOTIDE SEQUENCE</scope>
    <source>
        <strain evidence="3">CGMCC 1.8884</strain>
        <strain evidence="2">CGMCC 1.8885</strain>
    </source>
</reference>
<dbReference type="AlphaFoldDB" id="A0AAV4K288"/>
<evidence type="ECO:0000313" key="3">
    <source>
        <dbReference type="EMBL" id="GGP28661.1"/>
    </source>
</evidence>
<dbReference type="Gene3D" id="2.10.109.10">
    <property type="entry name" value="Umud Fragment, subunit A"/>
    <property type="match status" value="1"/>
</dbReference>
<evidence type="ECO:0000313" key="4">
    <source>
        <dbReference type="Proteomes" id="UP000630135"/>
    </source>
</evidence>
<dbReference type="EMBL" id="BMMA01000004">
    <property type="protein sequence ID" value="GGI74985.1"/>
    <property type="molecule type" value="Genomic_DNA"/>
</dbReference>
<name>A0AAV4K288_9DEIO</name>
<keyword evidence="4" id="KW-1185">Reference proteome</keyword>
<evidence type="ECO:0000313" key="2">
    <source>
        <dbReference type="EMBL" id="GGI74985.1"/>
    </source>
</evidence>
<proteinExistence type="predicted"/>
<protein>
    <recommendedName>
        <fullName evidence="1">Peptidase S24/S26A/S26B/S26C domain-containing protein</fullName>
    </recommendedName>
</protein>
<reference evidence="4" key="3">
    <citation type="journal article" date="2019" name="Int. J. Syst. Evol. Microbiol.">
        <title>The Global Catalogue of Microorganisms (GCM) 10K type strain sequencing project: providing services to taxonomists for standard genome sequencing and annotation.</title>
        <authorList>
            <consortium name="The Broad Institute Genomics Platform"/>
            <consortium name="The Broad Institute Genome Sequencing Center for Infectious Disease"/>
            <person name="Wu L."/>
            <person name="Ma J."/>
        </authorList>
    </citation>
    <scope>NUCLEOTIDE SEQUENCE [LARGE SCALE GENOMIC DNA]</scope>
    <source>
        <strain evidence="4">CGMCC 1.8884</strain>
    </source>
</reference>
<dbReference type="InterPro" id="IPR039418">
    <property type="entry name" value="LexA-like"/>
</dbReference>